<dbReference type="InterPro" id="IPR019339">
    <property type="entry name" value="CIR_N_dom"/>
</dbReference>
<evidence type="ECO:0000259" key="9">
    <source>
        <dbReference type="SMART" id="SM01083"/>
    </source>
</evidence>
<dbReference type="Pfam" id="PF10197">
    <property type="entry name" value="Cir_N"/>
    <property type="match status" value="1"/>
</dbReference>
<dbReference type="EMBL" id="JAGTXO010000021">
    <property type="protein sequence ID" value="KAG8462230.1"/>
    <property type="molecule type" value="Genomic_DNA"/>
</dbReference>
<reference evidence="10" key="1">
    <citation type="submission" date="2021-05" db="EMBL/GenBank/DDBJ databases">
        <title>The genome of the haptophyte Pavlova lutheri (Diacronema luteri, Pavlovales) - a model for lipid biosynthesis in eukaryotic algae.</title>
        <authorList>
            <person name="Hulatt C.J."/>
            <person name="Posewitz M.C."/>
        </authorList>
    </citation>
    <scope>NUCLEOTIDE SEQUENCE</scope>
    <source>
        <strain evidence="10">NIVA-4/92</strain>
    </source>
</reference>
<dbReference type="InterPro" id="IPR022209">
    <property type="entry name" value="CWC25"/>
</dbReference>
<keyword evidence="5" id="KW-0175">Coiled coil</keyword>
<name>A0A8J6CA39_DIALT</name>
<proteinExistence type="inferred from homology"/>
<feature type="compositionally biased region" description="Pro residues" evidence="8">
    <location>
        <begin position="317"/>
        <end position="340"/>
    </location>
</feature>
<evidence type="ECO:0000256" key="4">
    <source>
        <dbReference type="ARBA" id="ARBA00022728"/>
    </source>
</evidence>
<dbReference type="OrthoDB" id="21123at2759"/>
<feature type="region of interest" description="Disordered" evidence="8">
    <location>
        <begin position="496"/>
        <end position="531"/>
    </location>
</feature>
<feature type="compositionally biased region" description="Basic and acidic residues" evidence="8">
    <location>
        <begin position="271"/>
        <end position="283"/>
    </location>
</feature>
<evidence type="ECO:0000256" key="3">
    <source>
        <dbReference type="ARBA" id="ARBA00022664"/>
    </source>
</evidence>
<keyword evidence="3" id="KW-0507">mRNA processing</keyword>
<feature type="compositionally biased region" description="Basic residues" evidence="8">
    <location>
        <begin position="284"/>
        <end position="294"/>
    </location>
</feature>
<feature type="region of interest" description="Disordered" evidence="8">
    <location>
        <begin position="409"/>
        <end position="444"/>
    </location>
</feature>
<evidence type="ECO:0000256" key="5">
    <source>
        <dbReference type="ARBA" id="ARBA00023054"/>
    </source>
</evidence>
<keyword evidence="11" id="KW-1185">Reference proteome</keyword>
<dbReference type="Proteomes" id="UP000751190">
    <property type="component" value="Unassembled WGS sequence"/>
</dbReference>
<dbReference type="PANTHER" id="PTHR16196">
    <property type="entry name" value="CELL CYCLE CONTROL PROTEIN CWF25"/>
    <property type="match status" value="1"/>
</dbReference>
<feature type="compositionally biased region" description="Basic residues" evidence="8">
    <location>
        <begin position="220"/>
        <end position="230"/>
    </location>
</feature>
<sequence length="531" mass="56941">MAGKGLSFLHKKTWHVQRFDNIEKKWLAEQKQAEEVHKVELLRKEREEDRQLEELRALQEQATGKKSAPRLDWLYEVPKTSQAEHLLGKPVESTVEESDVKQVAAVPGSAFLRKGATSANERFALINQDPLVAIKRQEQAALQAVLSNPVKMRQIRQQAAARADGAAPPPHRPPSGAGAGSASDTSSDSSSDASDTASGSAERRARKKARRRERHAEKKASKRERKARRAGRAERGDDAADREAAERHDDGGGGGAQRESRRGKRSSRSSGGRDKAGGVDKDRHRDRKRHRHTDRHADERADERAERHDADGGAALPLPPPPPPPPPPGARAAGTPPPTFAPGMGTSALIGGYGLNHTRAPELVGHDRASANAQDALATHRVALAQLHAARAASLAAGPAGVAGGGVGAAHRRVGAPPRALSAEEKERRRREMLTAADEHESQRVARIARQARDAASAAAADVRGCLRTGEPAEGAGHGGRAQPAFLEAVRRDAMGADGGGSASVEEAVRRRQHYMQRSAEVSEGRAFARH</sequence>
<feature type="region of interest" description="Disordered" evidence="8">
    <location>
        <begin position="153"/>
        <end position="345"/>
    </location>
</feature>
<evidence type="ECO:0000256" key="7">
    <source>
        <dbReference type="ARBA" id="ARBA00023242"/>
    </source>
</evidence>
<dbReference type="InterPro" id="IPR051376">
    <property type="entry name" value="CWC25_splicing_factor"/>
</dbReference>
<feature type="compositionally biased region" description="Basic and acidic residues" evidence="8">
    <location>
        <begin position="422"/>
        <end position="444"/>
    </location>
</feature>
<evidence type="ECO:0000256" key="2">
    <source>
        <dbReference type="ARBA" id="ARBA00006695"/>
    </source>
</evidence>
<evidence type="ECO:0000256" key="8">
    <source>
        <dbReference type="SAM" id="MobiDB-lite"/>
    </source>
</evidence>
<comment type="subcellular location">
    <subcellularLocation>
        <location evidence="1">Nucleus</location>
    </subcellularLocation>
</comment>
<organism evidence="10 11">
    <name type="scientific">Diacronema lutheri</name>
    <name type="common">Unicellular marine alga</name>
    <name type="synonym">Monochrysis lutheri</name>
    <dbReference type="NCBI Taxonomy" id="2081491"/>
    <lineage>
        <taxon>Eukaryota</taxon>
        <taxon>Haptista</taxon>
        <taxon>Haptophyta</taxon>
        <taxon>Pavlovophyceae</taxon>
        <taxon>Pavlovales</taxon>
        <taxon>Pavlovaceae</taxon>
        <taxon>Diacronema</taxon>
    </lineage>
</organism>
<dbReference type="OMA" id="CEHIAQY"/>
<dbReference type="SMART" id="SM01083">
    <property type="entry name" value="Cir_N"/>
    <property type="match status" value="1"/>
</dbReference>
<dbReference type="AlphaFoldDB" id="A0A8J6CA39"/>
<keyword evidence="7" id="KW-0539">Nucleus</keyword>
<comment type="similarity">
    <text evidence="2">Belongs to the CWC25 family.</text>
</comment>
<feature type="compositionally biased region" description="Basic and acidic residues" evidence="8">
    <location>
        <begin position="295"/>
        <end position="311"/>
    </location>
</feature>
<dbReference type="GO" id="GO:0000398">
    <property type="term" value="P:mRNA splicing, via spliceosome"/>
    <property type="evidence" value="ECO:0007669"/>
    <property type="project" value="TreeGrafter"/>
</dbReference>
<evidence type="ECO:0000256" key="6">
    <source>
        <dbReference type="ARBA" id="ARBA00023187"/>
    </source>
</evidence>
<evidence type="ECO:0000313" key="10">
    <source>
        <dbReference type="EMBL" id="KAG8462230.1"/>
    </source>
</evidence>
<accession>A0A8J6CA39</accession>
<keyword evidence="4" id="KW-0747">Spliceosome</keyword>
<feature type="compositionally biased region" description="Basic and acidic residues" evidence="8">
    <location>
        <begin position="231"/>
        <end position="251"/>
    </location>
</feature>
<evidence type="ECO:0000256" key="1">
    <source>
        <dbReference type="ARBA" id="ARBA00004123"/>
    </source>
</evidence>
<feature type="domain" description="CBF1-interacting co-repressor CIR N-terminal" evidence="9">
    <location>
        <begin position="13"/>
        <end position="49"/>
    </location>
</feature>
<dbReference type="PANTHER" id="PTHR16196:SF0">
    <property type="entry name" value="PRE-MRNA-SPLICING FACTOR CWC25 HOMOLOG"/>
    <property type="match status" value="1"/>
</dbReference>
<dbReference type="Pfam" id="PF12542">
    <property type="entry name" value="CWC25"/>
    <property type="match status" value="1"/>
</dbReference>
<feature type="compositionally biased region" description="Low complexity" evidence="8">
    <location>
        <begin position="174"/>
        <end position="200"/>
    </location>
</feature>
<feature type="compositionally biased region" description="Basic residues" evidence="8">
    <location>
        <begin position="204"/>
        <end position="213"/>
    </location>
</feature>
<evidence type="ECO:0000313" key="11">
    <source>
        <dbReference type="Proteomes" id="UP000751190"/>
    </source>
</evidence>
<protein>
    <recommendedName>
        <fullName evidence="9">CBF1-interacting co-repressor CIR N-terminal domain-containing protein</fullName>
    </recommendedName>
</protein>
<gene>
    <name evidence="10" type="ORF">KFE25_012050</name>
</gene>
<dbReference type="GO" id="GO:0005684">
    <property type="term" value="C:U2-type spliceosomal complex"/>
    <property type="evidence" value="ECO:0007669"/>
    <property type="project" value="TreeGrafter"/>
</dbReference>
<comment type="caution">
    <text evidence="10">The sequence shown here is derived from an EMBL/GenBank/DDBJ whole genome shotgun (WGS) entry which is preliminary data.</text>
</comment>
<keyword evidence="6" id="KW-0508">mRNA splicing</keyword>